<protein>
    <submittedName>
        <fullName evidence="1">Uncharacterized protein</fullName>
    </submittedName>
</protein>
<keyword evidence="2" id="KW-1185">Reference proteome</keyword>
<name>A0A1Y6CYE2_9GAMM</name>
<dbReference type="Proteomes" id="UP000192923">
    <property type="component" value="Unassembled WGS sequence"/>
</dbReference>
<sequence length="250" mass="27776">MLGTVISLISLVIALFPKSDKLELKNDQGLVKPEAVTHESNININKTGLSKNYTSIRDNGTINNISGHHNHVNNNNNEIGTISINNTNKYSQTKSEIKISSELSKKSEEIQKPFSTEQQNNEFQQASIFINQPIPNEIIINNSKHTINLSSSPPALITASLTAHSLDLKRCEEYALEILDKLHLEVEDHDNGTIFGYGDKSVASITCHKINDSSYVQIAVTSQKEEAAELIMSYVKDYIKISIINTRLGQ</sequence>
<reference evidence="1 2" key="1">
    <citation type="submission" date="2016-12" db="EMBL/GenBank/DDBJ databases">
        <authorList>
            <person name="Song W.-J."/>
            <person name="Kurnit D.M."/>
        </authorList>
    </citation>
    <scope>NUCLEOTIDE SEQUENCE [LARGE SCALE GENOMIC DNA]</scope>
    <source>
        <strain evidence="1 2">175</strain>
    </source>
</reference>
<dbReference type="AlphaFoldDB" id="A0A1Y6CYE2"/>
<accession>A0A1Y6CYE2</accession>
<gene>
    <name evidence="1" type="ORF">SAMN02949497_3062</name>
</gene>
<organism evidence="1 2">
    <name type="scientific">Methylomagnum ishizawai</name>
    <dbReference type="NCBI Taxonomy" id="1760988"/>
    <lineage>
        <taxon>Bacteria</taxon>
        <taxon>Pseudomonadati</taxon>
        <taxon>Pseudomonadota</taxon>
        <taxon>Gammaproteobacteria</taxon>
        <taxon>Methylococcales</taxon>
        <taxon>Methylococcaceae</taxon>
        <taxon>Methylomagnum</taxon>
    </lineage>
</organism>
<evidence type="ECO:0000313" key="1">
    <source>
        <dbReference type="EMBL" id="SMF95688.1"/>
    </source>
</evidence>
<dbReference type="STRING" id="1760988.SAMN02949497_3062"/>
<evidence type="ECO:0000313" key="2">
    <source>
        <dbReference type="Proteomes" id="UP000192923"/>
    </source>
</evidence>
<dbReference type="EMBL" id="FXAM01000001">
    <property type="protein sequence ID" value="SMF95688.1"/>
    <property type="molecule type" value="Genomic_DNA"/>
</dbReference>
<proteinExistence type="predicted"/>